<dbReference type="AlphaFoldDB" id="A0A8J3VR18"/>
<gene>
    <name evidence="1" type="ORF">Raf01_32580</name>
</gene>
<dbReference type="PANTHER" id="PTHR33361:SF2">
    <property type="entry name" value="DUF885 DOMAIN-CONTAINING PROTEIN"/>
    <property type="match status" value="1"/>
</dbReference>
<sequence length="560" mass="61133">MAAVDGLADELLEAFFDSSPTIATLLGFSGPRDHLLPDYREAAEHAFGARVAEIEARAAAIDVNTLTPEERVTRAVVMRQAADMRTWGACRLAEFTICDSFTSPAADVLFTLPMTTMSTGEQADAYVDRLGAIPGLLGALAERHRAGIATGRLPVRHLVEAAAAHIERYLANADDPLRGPVPAGDSGIDVAAYSARRDGVIRDEVRPAYAAYRETLRTEIAPHSRDADHPGLCFLPDGEDCYRRLIAMHTTTRRSAEELHETGLRMVAQLAEEYREIGGRAFGTTKLPDIFDRLRNDPALRWRDGDELLDAARSAVARAEAAAPSWFGRLPDRGCEVRAVPADEAPGAAGAYYTPRAIDGSRPGIYFANTHEAQERDRTQSESTAFHEAVPGHHFQSSIAMELTGLPMLRRLAPFTAYTEGWGLYSERLAVEMGLYSDDIALLGMLSTDSLRAARLVVDTGMHAKGWSRAQAARYLMEQTPVMPIEVESEIDRYIAAPGQALAYMVGRLEIQRIRAAAEKALGPRFDIRGFHDVILGSGALPLSVLAELVDEWTAERALP</sequence>
<reference evidence="1" key="1">
    <citation type="submission" date="2021-01" db="EMBL/GenBank/DDBJ databases">
        <title>Whole genome shotgun sequence of Rugosimonospora africana NBRC 104875.</title>
        <authorList>
            <person name="Komaki H."/>
            <person name="Tamura T."/>
        </authorList>
    </citation>
    <scope>NUCLEOTIDE SEQUENCE</scope>
    <source>
        <strain evidence="1">NBRC 104875</strain>
    </source>
</reference>
<accession>A0A8J3VR18</accession>
<dbReference type="Proteomes" id="UP000642748">
    <property type="component" value="Unassembled WGS sequence"/>
</dbReference>
<proteinExistence type="predicted"/>
<dbReference type="InterPro" id="IPR010281">
    <property type="entry name" value="DUF885"/>
</dbReference>
<protein>
    <recommendedName>
        <fullName evidence="3">DUF885 domain-containing protein</fullName>
    </recommendedName>
</protein>
<dbReference type="RefSeq" id="WP_203918714.1">
    <property type="nucleotide sequence ID" value="NZ_BONZ01000030.1"/>
</dbReference>
<evidence type="ECO:0000313" key="1">
    <source>
        <dbReference type="EMBL" id="GIH15086.1"/>
    </source>
</evidence>
<dbReference type="EMBL" id="BONZ01000030">
    <property type="protein sequence ID" value="GIH15086.1"/>
    <property type="molecule type" value="Genomic_DNA"/>
</dbReference>
<evidence type="ECO:0000313" key="2">
    <source>
        <dbReference type="Proteomes" id="UP000642748"/>
    </source>
</evidence>
<keyword evidence="2" id="KW-1185">Reference proteome</keyword>
<organism evidence="1 2">
    <name type="scientific">Rugosimonospora africana</name>
    <dbReference type="NCBI Taxonomy" id="556532"/>
    <lineage>
        <taxon>Bacteria</taxon>
        <taxon>Bacillati</taxon>
        <taxon>Actinomycetota</taxon>
        <taxon>Actinomycetes</taxon>
        <taxon>Micromonosporales</taxon>
        <taxon>Micromonosporaceae</taxon>
        <taxon>Rugosimonospora</taxon>
    </lineage>
</organism>
<name>A0A8J3VR18_9ACTN</name>
<dbReference type="PANTHER" id="PTHR33361">
    <property type="entry name" value="GLR0591 PROTEIN"/>
    <property type="match status" value="1"/>
</dbReference>
<evidence type="ECO:0008006" key="3">
    <source>
        <dbReference type="Google" id="ProtNLM"/>
    </source>
</evidence>
<comment type="caution">
    <text evidence="1">The sequence shown here is derived from an EMBL/GenBank/DDBJ whole genome shotgun (WGS) entry which is preliminary data.</text>
</comment>
<dbReference type="Pfam" id="PF05960">
    <property type="entry name" value="DUF885"/>
    <property type="match status" value="1"/>
</dbReference>